<dbReference type="InterPro" id="IPR005262">
    <property type="entry name" value="MJ1255-like"/>
</dbReference>
<dbReference type="EMBL" id="UGYO01000001">
    <property type="protein sequence ID" value="SUI72968.1"/>
    <property type="molecule type" value="Genomic_DNA"/>
</dbReference>
<keyword evidence="2" id="KW-1185">Reference proteome</keyword>
<reference evidence="1 2" key="1">
    <citation type="submission" date="2018-06" db="EMBL/GenBank/DDBJ databases">
        <authorList>
            <consortium name="Pathogen Informatics"/>
            <person name="Doyle S."/>
        </authorList>
    </citation>
    <scope>NUCLEOTIDE SEQUENCE [LARGE SCALE GENOMIC DNA]</scope>
    <source>
        <strain evidence="1 2">NCTC10738</strain>
    </source>
</reference>
<dbReference type="Proteomes" id="UP000254069">
    <property type="component" value="Unassembled WGS sequence"/>
</dbReference>
<dbReference type="RefSeq" id="WP_115389684.1">
    <property type="nucleotide sequence ID" value="NZ_JADZHC010000082.1"/>
</dbReference>
<dbReference type="Pfam" id="PF13528">
    <property type="entry name" value="Glyco_trans_1_3"/>
    <property type="match status" value="2"/>
</dbReference>
<accession>A0A380A1Z5</accession>
<evidence type="ECO:0000313" key="2">
    <source>
        <dbReference type="Proteomes" id="UP000254069"/>
    </source>
</evidence>
<protein>
    <recommendedName>
        <fullName evidence="3">Glycosyltransferase</fullName>
    </recommendedName>
</protein>
<organism evidence="1 2">
    <name type="scientific">Shewanella algae</name>
    <dbReference type="NCBI Taxonomy" id="38313"/>
    <lineage>
        <taxon>Bacteria</taxon>
        <taxon>Pseudomonadati</taxon>
        <taxon>Pseudomonadota</taxon>
        <taxon>Gammaproteobacteria</taxon>
        <taxon>Alteromonadales</taxon>
        <taxon>Shewanellaceae</taxon>
        <taxon>Shewanella</taxon>
    </lineage>
</organism>
<proteinExistence type="predicted"/>
<name>A0A380A1Z5_9GAMM</name>
<dbReference type="NCBIfam" id="TIGR00661">
    <property type="entry name" value="MJ1255"/>
    <property type="match status" value="1"/>
</dbReference>
<evidence type="ECO:0000313" key="1">
    <source>
        <dbReference type="EMBL" id="SUI72968.1"/>
    </source>
</evidence>
<evidence type="ECO:0008006" key="3">
    <source>
        <dbReference type="Google" id="ProtNLM"/>
    </source>
</evidence>
<dbReference type="SUPFAM" id="SSF53756">
    <property type="entry name" value="UDP-Glycosyltransferase/glycogen phosphorylase"/>
    <property type="match status" value="1"/>
</dbReference>
<dbReference type="AlphaFoldDB" id="A0A380A1Z5"/>
<sequence length="364" mass="40826">MRILYGVQGTGNGHLSRARVVAKALAKHDIQVDYFFSGRQPEQFFDMQAFGDYRICAGLTFVTQKGRVSIPKTLMHNSAVELWRDIRELDLSGYDLLLNDFEPVSAWAARRQGVPSIGISHQASLKYPVPKVGNSWFNDWLLENFAPVDQALGCHWHHFGYPILPPFVDVSRCAVEHSHDILVYLPFESPQAIAELLHPFHDYRFMVYHSQAAPVALPEHILWHGFDREGFKADLASCGGVIANAGFELASEALTLGKKLLVKPLLGQFEQLSNVAALELLAAADSMMTLEPQTVKRWLKRGSPEPINYPDVGDLLVPWLLAGNWQDSQSLCRELWQQVTLPDTWFSKQDARALSGLPLGSLIR</sequence>
<gene>
    <name evidence="1" type="ORF">NCTC10738_02182</name>
</gene>